<comment type="caution">
    <text evidence="1">The sequence shown here is derived from an EMBL/GenBank/DDBJ whole genome shotgun (WGS) entry which is preliminary data.</text>
</comment>
<evidence type="ECO:0000313" key="1">
    <source>
        <dbReference type="EMBL" id="MBC8756216.1"/>
    </source>
</evidence>
<name>A0ABR7QCW3_9FLAO</name>
<evidence type="ECO:0000313" key="2">
    <source>
        <dbReference type="Proteomes" id="UP000619238"/>
    </source>
</evidence>
<evidence type="ECO:0008006" key="3">
    <source>
        <dbReference type="Google" id="ProtNLM"/>
    </source>
</evidence>
<gene>
    <name evidence="1" type="ORF">H2O64_16180</name>
</gene>
<reference evidence="1 2" key="1">
    <citation type="submission" date="2020-07" db="EMBL/GenBank/DDBJ databases">
        <title>Description of Kordia aestuariivivens sp. nov., isolated from a tidal flat.</title>
        <authorList>
            <person name="Park S."/>
            <person name="Yoon J.-H."/>
        </authorList>
    </citation>
    <scope>NUCLEOTIDE SEQUENCE [LARGE SCALE GENOMIC DNA]</scope>
    <source>
        <strain evidence="1 2">YSTF-M3</strain>
    </source>
</reference>
<protein>
    <recommendedName>
        <fullName evidence="3">Class I lanthipeptide</fullName>
    </recommendedName>
</protein>
<sequence>MKKQEIKLGLKKFIVSNLNVDSVKGGTGTFQPESEDRLNCETEGCTQGCITLAYTNCNQCPYTTC</sequence>
<dbReference type="Proteomes" id="UP000619238">
    <property type="component" value="Unassembled WGS sequence"/>
</dbReference>
<accession>A0ABR7QCW3</accession>
<proteinExistence type="predicted"/>
<keyword evidence="2" id="KW-1185">Reference proteome</keyword>
<dbReference type="EMBL" id="JACGWS010000010">
    <property type="protein sequence ID" value="MBC8756216.1"/>
    <property type="molecule type" value="Genomic_DNA"/>
</dbReference>
<dbReference type="RefSeq" id="WP_187563259.1">
    <property type="nucleotide sequence ID" value="NZ_JACGWS010000010.1"/>
</dbReference>
<organism evidence="1 2">
    <name type="scientific">Kordia aestuariivivens</name>
    <dbReference type="NCBI Taxonomy" id="2759037"/>
    <lineage>
        <taxon>Bacteria</taxon>
        <taxon>Pseudomonadati</taxon>
        <taxon>Bacteroidota</taxon>
        <taxon>Flavobacteriia</taxon>
        <taxon>Flavobacteriales</taxon>
        <taxon>Flavobacteriaceae</taxon>
        <taxon>Kordia</taxon>
    </lineage>
</organism>